<dbReference type="PROSITE" id="PS00315">
    <property type="entry name" value="DEHYDRIN_1"/>
    <property type="match status" value="1"/>
</dbReference>
<dbReference type="GO" id="GO:0005829">
    <property type="term" value="C:cytosol"/>
    <property type="evidence" value="ECO:0007669"/>
    <property type="project" value="TreeGrafter"/>
</dbReference>
<feature type="compositionally biased region" description="Basic and acidic residues" evidence="3">
    <location>
        <begin position="102"/>
        <end position="119"/>
    </location>
</feature>
<proteinExistence type="inferred from homology"/>
<dbReference type="InterPro" id="IPR030513">
    <property type="entry name" value="Dehydrin_CS"/>
</dbReference>
<dbReference type="PROSITE" id="PS00823">
    <property type="entry name" value="DEHYDRIN_2"/>
    <property type="match status" value="2"/>
</dbReference>
<dbReference type="InterPro" id="IPR000167">
    <property type="entry name" value="Dehydrin"/>
</dbReference>
<dbReference type="PANTHER" id="PTHR33346">
    <property type="entry name" value="DEHYDRIN XERO 2-RELATED"/>
    <property type="match status" value="1"/>
</dbReference>
<keyword evidence="5" id="KW-1185">Reference proteome</keyword>
<feature type="compositionally biased region" description="Basic and acidic residues" evidence="3">
    <location>
        <begin position="1"/>
        <end position="12"/>
    </location>
</feature>
<name>A0AAE1VXQ2_9SOLA</name>
<dbReference type="GO" id="GO:0009631">
    <property type="term" value="P:cold acclimation"/>
    <property type="evidence" value="ECO:0007669"/>
    <property type="project" value="TreeGrafter"/>
</dbReference>
<evidence type="ECO:0000256" key="3">
    <source>
        <dbReference type="SAM" id="MobiDB-lite"/>
    </source>
</evidence>
<feature type="region of interest" description="Disordered" evidence="3">
    <location>
        <begin position="53"/>
        <end position="221"/>
    </location>
</feature>
<dbReference type="GO" id="GO:0009414">
    <property type="term" value="P:response to water deprivation"/>
    <property type="evidence" value="ECO:0007669"/>
    <property type="project" value="TreeGrafter"/>
</dbReference>
<accession>A0AAE1VXQ2</accession>
<gene>
    <name evidence="4" type="ORF">RND71_000037</name>
</gene>
<dbReference type="Proteomes" id="UP001291623">
    <property type="component" value="Unassembled WGS sequence"/>
</dbReference>
<comment type="similarity">
    <text evidence="1 2">Belongs to the plant dehydrin family.</text>
</comment>
<feature type="compositionally biased region" description="Basic and acidic residues" evidence="3">
    <location>
        <begin position="186"/>
        <end position="221"/>
    </location>
</feature>
<protein>
    <recommendedName>
        <fullName evidence="6">Dehydrin</fullName>
    </recommendedName>
</protein>
<evidence type="ECO:0000313" key="4">
    <source>
        <dbReference type="EMBL" id="KAK4378175.1"/>
    </source>
</evidence>
<dbReference type="PANTHER" id="PTHR33346:SF53">
    <property type="entry name" value="DEHYDRIN COR47-LIKE"/>
    <property type="match status" value="1"/>
</dbReference>
<comment type="caution">
    <text evidence="4">The sequence shown here is derived from an EMBL/GenBank/DDBJ whole genome shotgun (WGS) entry which is preliminary data.</text>
</comment>
<evidence type="ECO:0000256" key="1">
    <source>
        <dbReference type="ARBA" id="ARBA00008403"/>
    </source>
</evidence>
<evidence type="ECO:0008006" key="6">
    <source>
        <dbReference type="Google" id="ProtNLM"/>
    </source>
</evidence>
<dbReference type="AlphaFoldDB" id="A0AAE1VXQ2"/>
<feature type="region of interest" description="Disordered" evidence="3">
    <location>
        <begin position="1"/>
        <end position="25"/>
    </location>
</feature>
<dbReference type="Pfam" id="PF00257">
    <property type="entry name" value="Dehydrin"/>
    <property type="match status" value="2"/>
</dbReference>
<evidence type="ECO:0000256" key="2">
    <source>
        <dbReference type="RuleBase" id="RU003995"/>
    </source>
</evidence>
<feature type="compositionally biased region" description="Basic and acidic residues" evidence="3">
    <location>
        <begin position="58"/>
        <end position="71"/>
    </location>
</feature>
<feature type="compositionally biased region" description="Acidic residues" evidence="3">
    <location>
        <begin position="81"/>
        <end position="90"/>
    </location>
</feature>
<organism evidence="4 5">
    <name type="scientific">Anisodus tanguticus</name>
    <dbReference type="NCBI Taxonomy" id="243964"/>
    <lineage>
        <taxon>Eukaryota</taxon>
        <taxon>Viridiplantae</taxon>
        <taxon>Streptophyta</taxon>
        <taxon>Embryophyta</taxon>
        <taxon>Tracheophyta</taxon>
        <taxon>Spermatophyta</taxon>
        <taxon>Magnoliopsida</taxon>
        <taxon>eudicotyledons</taxon>
        <taxon>Gunneridae</taxon>
        <taxon>Pentapetalae</taxon>
        <taxon>asterids</taxon>
        <taxon>lamiids</taxon>
        <taxon>Solanales</taxon>
        <taxon>Solanaceae</taxon>
        <taxon>Solanoideae</taxon>
        <taxon>Hyoscyameae</taxon>
        <taxon>Anisodus</taxon>
    </lineage>
</organism>
<sequence length="221" mass="24576">MAEQKGHSEETTINKGVAPETTDRGCGLFNFMGKKEEDKAHDDAVMIDVVDTPANVIEPKEEKHSLMETLHRTHSNSSSSSDEEEVEEGGTGEKKRKKKGLKDKIKEKMSGDHNNKEDESTAQQKIEFIPMDNSTPHVANANAEATHEEEKKGFMEKIKEKLPGHHNKTDQEVNAPAAHSAVDQVHGGETKEKKGLLDKIKEKLPGHGHNNNEDEEKQKSN</sequence>
<dbReference type="GO" id="GO:0016020">
    <property type="term" value="C:membrane"/>
    <property type="evidence" value="ECO:0007669"/>
    <property type="project" value="TreeGrafter"/>
</dbReference>
<feature type="compositionally biased region" description="Basic and acidic residues" evidence="3">
    <location>
        <begin position="145"/>
        <end position="171"/>
    </location>
</feature>
<dbReference type="GO" id="GO:0009737">
    <property type="term" value="P:response to abscisic acid"/>
    <property type="evidence" value="ECO:0007669"/>
    <property type="project" value="TreeGrafter"/>
</dbReference>
<dbReference type="EMBL" id="JAVYJV010000001">
    <property type="protein sequence ID" value="KAK4378175.1"/>
    <property type="molecule type" value="Genomic_DNA"/>
</dbReference>
<evidence type="ECO:0000313" key="5">
    <source>
        <dbReference type="Proteomes" id="UP001291623"/>
    </source>
</evidence>
<reference evidence="4" key="1">
    <citation type="submission" date="2023-12" db="EMBL/GenBank/DDBJ databases">
        <title>Genome assembly of Anisodus tanguticus.</title>
        <authorList>
            <person name="Wang Y.-J."/>
        </authorList>
    </citation>
    <scope>NUCLEOTIDE SEQUENCE</scope>
    <source>
        <strain evidence="4">KB-2021</strain>
        <tissue evidence="4">Leaf</tissue>
    </source>
</reference>